<keyword evidence="1" id="KW-0732">Signal</keyword>
<evidence type="ECO:0000259" key="2">
    <source>
        <dbReference type="Pfam" id="PF20352"/>
    </source>
</evidence>
<organism evidence="3 4">
    <name type="scientific">Albidovulum sediminicola</name>
    <dbReference type="NCBI Taxonomy" id="2984331"/>
    <lineage>
        <taxon>Bacteria</taxon>
        <taxon>Pseudomonadati</taxon>
        <taxon>Pseudomonadota</taxon>
        <taxon>Alphaproteobacteria</taxon>
        <taxon>Rhodobacterales</taxon>
        <taxon>Paracoccaceae</taxon>
        <taxon>Albidovulum</taxon>
    </lineage>
</organism>
<keyword evidence="4" id="KW-1185">Reference proteome</keyword>
<dbReference type="EMBL" id="JAOWLA010000018">
    <property type="protein sequence ID" value="MCV2866398.1"/>
    <property type="molecule type" value="Genomic_DNA"/>
</dbReference>
<evidence type="ECO:0000256" key="1">
    <source>
        <dbReference type="SAM" id="SignalP"/>
    </source>
</evidence>
<dbReference type="Proteomes" id="UP001652503">
    <property type="component" value="Unassembled WGS sequence"/>
</dbReference>
<dbReference type="Pfam" id="PF20352">
    <property type="entry name" value="DUF6647"/>
    <property type="match status" value="1"/>
</dbReference>
<name>A0ABT2Z5I4_9RHOB</name>
<protein>
    <recommendedName>
        <fullName evidence="2">DUF6647 domain-containing protein</fullName>
    </recommendedName>
</protein>
<feature type="signal peptide" evidence="1">
    <location>
        <begin position="1"/>
        <end position="22"/>
    </location>
</feature>
<comment type="caution">
    <text evidence="3">The sequence shown here is derived from an EMBL/GenBank/DDBJ whole genome shotgun (WGS) entry which is preliminary data.</text>
</comment>
<dbReference type="RefSeq" id="WP_263722932.1">
    <property type="nucleotide sequence ID" value="NZ_JAOWLA010000018.1"/>
</dbReference>
<feature type="domain" description="DUF6647" evidence="2">
    <location>
        <begin position="36"/>
        <end position="178"/>
    </location>
</feature>
<evidence type="ECO:0000313" key="4">
    <source>
        <dbReference type="Proteomes" id="UP001652503"/>
    </source>
</evidence>
<accession>A0ABT2Z5I4</accession>
<sequence length="178" mass="19738">MERLQRALFGGLAALAVAAASAGAEVEVAGARTHTEVAAIEDAVPVLDAWIDRFAEYPRARDRPLRIALVPAMPRASATSSAAHYGPSTRGAYDAETATIYLLRPWFADLPYDRSILLHELVHHRQVQARHWYCAQAMEWDAYKLQEQFLDQAGLESGIYWLAVALESSCAVRDHHPD</sequence>
<gene>
    <name evidence="3" type="ORF">OE647_16905</name>
</gene>
<dbReference type="InterPro" id="IPR046589">
    <property type="entry name" value="DUF6647"/>
</dbReference>
<feature type="chain" id="PRO_5046467964" description="DUF6647 domain-containing protein" evidence="1">
    <location>
        <begin position="23"/>
        <end position="178"/>
    </location>
</feature>
<evidence type="ECO:0000313" key="3">
    <source>
        <dbReference type="EMBL" id="MCV2866398.1"/>
    </source>
</evidence>
<proteinExistence type="predicted"/>
<reference evidence="3 4" key="1">
    <citation type="submission" date="2022-10" db="EMBL/GenBank/DDBJ databases">
        <title>Defluviimonas sp. nov., isolated from ocean surface water.</title>
        <authorList>
            <person name="He W."/>
            <person name="Wang L."/>
            <person name="Zhang D.-F."/>
        </authorList>
    </citation>
    <scope>NUCLEOTIDE SEQUENCE [LARGE SCALE GENOMIC DNA]</scope>
    <source>
        <strain evidence="3 4">WL0075</strain>
    </source>
</reference>